<protein>
    <submittedName>
        <fullName evidence="2">Uncharacterized protein</fullName>
    </submittedName>
</protein>
<gene>
    <name evidence="2" type="ORF">TNCT_52761</name>
</gene>
<evidence type="ECO:0000256" key="1">
    <source>
        <dbReference type="SAM" id="MobiDB-lite"/>
    </source>
</evidence>
<sequence>MAACGSDPSTSNTTKTSKKESLPQEIIKSTQNEKSDFTFLQAIMEIKKIFDLSQTLLKEMEKSVLTQITQKKNSPAWSEEFVPLFPAQA</sequence>
<name>A0A8X6GAT1_TRICU</name>
<keyword evidence="3" id="KW-1185">Reference proteome</keyword>
<comment type="caution">
    <text evidence="2">The sequence shown here is derived from an EMBL/GenBank/DDBJ whole genome shotgun (WGS) entry which is preliminary data.</text>
</comment>
<feature type="region of interest" description="Disordered" evidence="1">
    <location>
        <begin position="1"/>
        <end position="29"/>
    </location>
</feature>
<dbReference type="EMBL" id="BMAO01005349">
    <property type="protein sequence ID" value="GFR00871.1"/>
    <property type="molecule type" value="Genomic_DNA"/>
</dbReference>
<organism evidence="2 3">
    <name type="scientific">Trichonephila clavata</name>
    <name type="common">Joro spider</name>
    <name type="synonym">Nephila clavata</name>
    <dbReference type="NCBI Taxonomy" id="2740835"/>
    <lineage>
        <taxon>Eukaryota</taxon>
        <taxon>Metazoa</taxon>
        <taxon>Ecdysozoa</taxon>
        <taxon>Arthropoda</taxon>
        <taxon>Chelicerata</taxon>
        <taxon>Arachnida</taxon>
        <taxon>Araneae</taxon>
        <taxon>Araneomorphae</taxon>
        <taxon>Entelegynae</taxon>
        <taxon>Araneoidea</taxon>
        <taxon>Nephilidae</taxon>
        <taxon>Trichonephila</taxon>
    </lineage>
</organism>
<reference evidence="2" key="1">
    <citation type="submission" date="2020-07" db="EMBL/GenBank/DDBJ databases">
        <title>Multicomponent nature underlies the extraordinary mechanical properties of spider dragline silk.</title>
        <authorList>
            <person name="Kono N."/>
            <person name="Nakamura H."/>
            <person name="Mori M."/>
            <person name="Yoshida Y."/>
            <person name="Ohtoshi R."/>
            <person name="Malay A.D."/>
            <person name="Moran D.A.P."/>
            <person name="Tomita M."/>
            <person name="Numata K."/>
            <person name="Arakawa K."/>
        </authorList>
    </citation>
    <scope>NUCLEOTIDE SEQUENCE</scope>
</reference>
<dbReference type="AlphaFoldDB" id="A0A8X6GAT1"/>
<accession>A0A8X6GAT1</accession>
<evidence type="ECO:0000313" key="3">
    <source>
        <dbReference type="Proteomes" id="UP000887116"/>
    </source>
</evidence>
<dbReference type="Proteomes" id="UP000887116">
    <property type="component" value="Unassembled WGS sequence"/>
</dbReference>
<evidence type="ECO:0000313" key="2">
    <source>
        <dbReference type="EMBL" id="GFR00871.1"/>
    </source>
</evidence>
<proteinExistence type="predicted"/>